<organism evidence="1 2">
    <name type="scientific">Marinimicrococcus flavescens</name>
    <dbReference type="NCBI Taxonomy" id="3031815"/>
    <lineage>
        <taxon>Bacteria</taxon>
        <taxon>Pseudomonadati</taxon>
        <taxon>Pseudomonadota</taxon>
        <taxon>Alphaproteobacteria</taxon>
        <taxon>Geminicoccales</taxon>
        <taxon>Geminicoccaceae</taxon>
        <taxon>Marinimicrococcus</taxon>
    </lineage>
</organism>
<sequence>MPTAYSSTVLAAPAERVWEKLRDFNGLAGWHPAVAESMIEDGKPADQLGCVRVLTLKDGAEIVERLVAQSDEERSYSYAILSGPFPVTGYRSTLRVKPVTDTGHAFVEWFSSFDCEPGQTEQARGIFEGAVYKGGLDALKAHFGG</sequence>
<keyword evidence="2" id="KW-1185">Reference proteome</keyword>
<reference evidence="1 2" key="1">
    <citation type="submission" date="2023-03" db="EMBL/GenBank/DDBJ databases">
        <title>YIM 152171 draft genome.</title>
        <authorList>
            <person name="Yang Z."/>
        </authorList>
    </citation>
    <scope>NUCLEOTIDE SEQUENCE [LARGE SCALE GENOMIC DNA]</scope>
    <source>
        <strain evidence="1 2">YIM 152171</strain>
    </source>
</reference>
<dbReference type="InterPro" id="IPR019587">
    <property type="entry name" value="Polyketide_cyclase/dehydratase"/>
</dbReference>
<comment type="caution">
    <text evidence="1">The sequence shown here is derived from an EMBL/GenBank/DDBJ whole genome shotgun (WGS) entry which is preliminary data.</text>
</comment>
<gene>
    <name evidence="1" type="ORF">PZ740_13505</name>
</gene>
<accession>A0AAP3XT52</accession>
<dbReference type="Pfam" id="PF10604">
    <property type="entry name" value="Polyketide_cyc2"/>
    <property type="match status" value="1"/>
</dbReference>
<dbReference type="CDD" id="cd07821">
    <property type="entry name" value="PYR_PYL_RCAR_like"/>
    <property type="match status" value="1"/>
</dbReference>
<evidence type="ECO:0000313" key="1">
    <source>
        <dbReference type="EMBL" id="MDF1587398.1"/>
    </source>
</evidence>
<proteinExistence type="predicted"/>
<dbReference type="PANTHER" id="PTHR39332">
    <property type="entry name" value="BLL4707 PROTEIN"/>
    <property type="match status" value="1"/>
</dbReference>
<dbReference type="RefSeq" id="WP_327789817.1">
    <property type="nucleotide sequence ID" value="NZ_JARGEQ010000126.1"/>
</dbReference>
<dbReference type="Gene3D" id="3.30.530.20">
    <property type="match status" value="1"/>
</dbReference>
<evidence type="ECO:0000313" key="2">
    <source>
        <dbReference type="Proteomes" id="UP001301140"/>
    </source>
</evidence>
<dbReference type="SUPFAM" id="SSF55961">
    <property type="entry name" value="Bet v1-like"/>
    <property type="match status" value="1"/>
</dbReference>
<dbReference type="EMBL" id="JARGEQ010000126">
    <property type="protein sequence ID" value="MDF1587398.1"/>
    <property type="molecule type" value="Genomic_DNA"/>
</dbReference>
<dbReference type="Proteomes" id="UP001301140">
    <property type="component" value="Unassembled WGS sequence"/>
</dbReference>
<dbReference type="AlphaFoldDB" id="A0AAP3XT52"/>
<dbReference type="PANTHER" id="PTHR39332:SF7">
    <property type="entry name" value="SRPBCC FAMILY PROTEIN"/>
    <property type="match status" value="1"/>
</dbReference>
<protein>
    <submittedName>
        <fullName evidence="1">SRPBCC family protein</fullName>
    </submittedName>
</protein>
<dbReference type="InterPro" id="IPR023393">
    <property type="entry name" value="START-like_dom_sf"/>
</dbReference>
<name>A0AAP3XT52_9PROT</name>